<dbReference type="AlphaFoldDB" id="A0A086AK49"/>
<dbReference type="PROSITE" id="PS50109">
    <property type="entry name" value="HIS_KIN"/>
    <property type="match status" value="1"/>
</dbReference>
<evidence type="ECO:0000259" key="11">
    <source>
        <dbReference type="PROSITE" id="PS50109"/>
    </source>
</evidence>
<dbReference type="PANTHER" id="PTHR24421:SF10">
    <property type="entry name" value="NITRATE_NITRITE SENSOR PROTEIN NARQ"/>
    <property type="match status" value="1"/>
</dbReference>
<dbReference type="CDD" id="cd16917">
    <property type="entry name" value="HATPase_UhpB-NarQ-NarX-like"/>
    <property type="match status" value="1"/>
</dbReference>
<accession>A0A086AK49</accession>
<evidence type="ECO:0000256" key="5">
    <source>
        <dbReference type="ARBA" id="ARBA00022741"/>
    </source>
</evidence>
<sequence length="261" mass="30256">MGKTELLITIILFNIFFVLFVAAVMVYIRKYKQRKKEYLNEIEIKNEIHQKELLATQLEIQQATMQQIGRELHDNIGQKLTLVSLYTQQLLYENKVPEVSERIEQVSQIINQSLQDLRSLSKTLTDDNINQKEIVTLIQEEVDNTNAFKKCRVIFEHNFQQLDLGFVHKNVLLRITQEFIQNSIKHAHCKNIFINLNTSEDILWELNIKDDGIGFDQAHTTSNGIGLTNMKNRAKIIGADFSMESQKNIGTTLNIILKKQP</sequence>
<dbReference type="SMART" id="SM00387">
    <property type="entry name" value="HATPase_c"/>
    <property type="match status" value="1"/>
</dbReference>
<evidence type="ECO:0000313" key="12">
    <source>
        <dbReference type="EMBL" id="KFF17063.1"/>
    </source>
</evidence>
<evidence type="ECO:0000313" key="13">
    <source>
        <dbReference type="Proteomes" id="UP000028709"/>
    </source>
</evidence>
<dbReference type="Pfam" id="PF02518">
    <property type="entry name" value="HATPase_c"/>
    <property type="match status" value="1"/>
</dbReference>
<name>A0A086AK49_9FLAO</name>
<evidence type="ECO:0000256" key="10">
    <source>
        <dbReference type="SAM" id="Phobius"/>
    </source>
</evidence>
<evidence type="ECO:0000256" key="8">
    <source>
        <dbReference type="ARBA" id="ARBA00023012"/>
    </source>
</evidence>
<gene>
    <name evidence="12" type="ORF">IQ37_17410</name>
</gene>
<dbReference type="GO" id="GO:0046983">
    <property type="term" value="F:protein dimerization activity"/>
    <property type="evidence" value="ECO:0007669"/>
    <property type="project" value="InterPro"/>
</dbReference>
<dbReference type="RefSeq" id="WP_034687351.1">
    <property type="nucleotide sequence ID" value="NZ_CP023049.2"/>
</dbReference>
<dbReference type="Pfam" id="PF07730">
    <property type="entry name" value="HisKA_3"/>
    <property type="match status" value="1"/>
</dbReference>
<comment type="caution">
    <text evidence="12">The sequence shown here is derived from an EMBL/GenBank/DDBJ whole genome shotgun (WGS) entry which is preliminary data.</text>
</comment>
<protein>
    <recommendedName>
        <fullName evidence="2">histidine kinase</fullName>
        <ecNumber evidence="2">2.7.13.3</ecNumber>
    </recommendedName>
</protein>
<feature type="domain" description="Histidine kinase" evidence="11">
    <location>
        <begin position="71"/>
        <end position="261"/>
    </location>
</feature>
<evidence type="ECO:0000256" key="9">
    <source>
        <dbReference type="SAM" id="Coils"/>
    </source>
</evidence>
<keyword evidence="7" id="KW-0067">ATP-binding</keyword>
<keyword evidence="3" id="KW-0597">Phosphoprotein</keyword>
<feature type="transmembrane region" description="Helical" evidence="10">
    <location>
        <begin position="6"/>
        <end position="28"/>
    </location>
</feature>
<evidence type="ECO:0000256" key="2">
    <source>
        <dbReference type="ARBA" id="ARBA00012438"/>
    </source>
</evidence>
<dbReference type="InterPro" id="IPR036890">
    <property type="entry name" value="HATPase_C_sf"/>
</dbReference>
<evidence type="ECO:0000256" key="7">
    <source>
        <dbReference type="ARBA" id="ARBA00022840"/>
    </source>
</evidence>
<dbReference type="GO" id="GO:0005524">
    <property type="term" value="F:ATP binding"/>
    <property type="evidence" value="ECO:0007669"/>
    <property type="project" value="UniProtKB-KW"/>
</dbReference>
<evidence type="ECO:0000256" key="3">
    <source>
        <dbReference type="ARBA" id="ARBA00022553"/>
    </source>
</evidence>
<evidence type="ECO:0000256" key="4">
    <source>
        <dbReference type="ARBA" id="ARBA00022679"/>
    </source>
</evidence>
<evidence type="ECO:0000256" key="6">
    <source>
        <dbReference type="ARBA" id="ARBA00022777"/>
    </source>
</evidence>
<proteinExistence type="predicted"/>
<dbReference type="InterPro" id="IPR050482">
    <property type="entry name" value="Sensor_HK_TwoCompSys"/>
</dbReference>
<evidence type="ECO:0000256" key="1">
    <source>
        <dbReference type="ARBA" id="ARBA00000085"/>
    </source>
</evidence>
<keyword evidence="10" id="KW-0812">Transmembrane</keyword>
<keyword evidence="13" id="KW-1185">Reference proteome</keyword>
<organism evidence="12 13">
    <name type="scientific">Chryseobacterium piperi</name>
    <dbReference type="NCBI Taxonomy" id="558152"/>
    <lineage>
        <taxon>Bacteria</taxon>
        <taxon>Pseudomonadati</taxon>
        <taxon>Bacteroidota</taxon>
        <taxon>Flavobacteriia</taxon>
        <taxon>Flavobacteriales</taxon>
        <taxon>Weeksellaceae</taxon>
        <taxon>Chryseobacterium group</taxon>
        <taxon>Chryseobacterium</taxon>
    </lineage>
</organism>
<dbReference type="STRING" id="558152.IQ37_17410"/>
<dbReference type="EMBL" id="JPRJ01000047">
    <property type="protein sequence ID" value="KFF17063.1"/>
    <property type="molecule type" value="Genomic_DNA"/>
</dbReference>
<keyword evidence="4" id="KW-0808">Transferase</keyword>
<dbReference type="KEGG" id="cpip:CJF12_11515"/>
<dbReference type="Gene3D" id="3.30.565.10">
    <property type="entry name" value="Histidine kinase-like ATPase, C-terminal domain"/>
    <property type="match status" value="1"/>
</dbReference>
<dbReference type="OrthoDB" id="9760839at2"/>
<dbReference type="InterPro" id="IPR003594">
    <property type="entry name" value="HATPase_dom"/>
</dbReference>
<dbReference type="Proteomes" id="UP000028709">
    <property type="component" value="Unassembled WGS sequence"/>
</dbReference>
<keyword evidence="8" id="KW-0902">Two-component regulatory system</keyword>
<dbReference type="eggNOG" id="COG4585">
    <property type="taxonomic scope" value="Bacteria"/>
</dbReference>
<feature type="coiled-coil region" evidence="9">
    <location>
        <begin position="28"/>
        <end position="59"/>
    </location>
</feature>
<dbReference type="GO" id="GO:0000155">
    <property type="term" value="F:phosphorelay sensor kinase activity"/>
    <property type="evidence" value="ECO:0007669"/>
    <property type="project" value="InterPro"/>
</dbReference>
<dbReference type="SUPFAM" id="SSF55874">
    <property type="entry name" value="ATPase domain of HSP90 chaperone/DNA topoisomerase II/histidine kinase"/>
    <property type="match status" value="1"/>
</dbReference>
<dbReference type="GO" id="GO:0016020">
    <property type="term" value="C:membrane"/>
    <property type="evidence" value="ECO:0007669"/>
    <property type="project" value="InterPro"/>
</dbReference>
<keyword evidence="10" id="KW-1133">Transmembrane helix</keyword>
<dbReference type="Gene3D" id="1.20.5.1930">
    <property type="match status" value="1"/>
</dbReference>
<dbReference type="PANTHER" id="PTHR24421">
    <property type="entry name" value="NITRATE/NITRITE SENSOR PROTEIN NARX-RELATED"/>
    <property type="match status" value="1"/>
</dbReference>
<dbReference type="InterPro" id="IPR005467">
    <property type="entry name" value="His_kinase_dom"/>
</dbReference>
<keyword evidence="5" id="KW-0547">Nucleotide-binding</keyword>
<comment type="catalytic activity">
    <reaction evidence="1">
        <text>ATP + protein L-histidine = ADP + protein N-phospho-L-histidine.</text>
        <dbReference type="EC" id="2.7.13.3"/>
    </reaction>
</comment>
<keyword evidence="9" id="KW-0175">Coiled coil</keyword>
<dbReference type="EC" id="2.7.13.3" evidence="2"/>
<keyword evidence="10" id="KW-0472">Membrane</keyword>
<dbReference type="InterPro" id="IPR011712">
    <property type="entry name" value="Sig_transdc_His_kin_sub3_dim/P"/>
</dbReference>
<reference evidence="12 13" key="1">
    <citation type="submission" date="2014-07" db="EMBL/GenBank/DDBJ databases">
        <title>Genome of Chryseobacterium piperi CTM.</title>
        <authorList>
            <person name="Pipes S.E."/>
            <person name="Stropko S.J."/>
            <person name="Newman J.D."/>
        </authorList>
    </citation>
    <scope>NUCLEOTIDE SEQUENCE [LARGE SCALE GENOMIC DNA]</scope>
    <source>
        <strain evidence="12 13">CTM</strain>
    </source>
</reference>
<keyword evidence="6 12" id="KW-0418">Kinase</keyword>